<evidence type="ECO:0000256" key="2">
    <source>
        <dbReference type="ARBA" id="ARBA00023125"/>
    </source>
</evidence>
<dbReference type="SUPFAM" id="SSF48498">
    <property type="entry name" value="Tetracyclin repressor-like, C-terminal domain"/>
    <property type="match status" value="1"/>
</dbReference>
<dbReference type="EMBL" id="CP053564">
    <property type="protein sequence ID" value="QJY45858.1"/>
    <property type="molecule type" value="Genomic_DNA"/>
</dbReference>
<evidence type="ECO:0000256" key="1">
    <source>
        <dbReference type="ARBA" id="ARBA00023015"/>
    </source>
</evidence>
<dbReference type="GO" id="GO:0000976">
    <property type="term" value="F:transcription cis-regulatory region binding"/>
    <property type="evidence" value="ECO:0007669"/>
    <property type="project" value="TreeGrafter"/>
</dbReference>
<dbReference type="PROSITE" id="PS50977">
    <property type="entry name" value="HTH_TETR_2"/>
    <property type="match status" value="1"/>
</dbReference>
<proteinExistence type="predicted"/>
<feature type="region of interest" description="Disordered" evidence="5">
    <location>
        <begin position="1"/>
        <end position="27"/>
    </location>
</feature>
<dbReference type="GO" id="GO:0003700">
    <property type="term" value="F:DNA-binding transcription factor activity"/>
    <property type="evidence" value="ECO:0007669"/>
    <property type="project" value="TreeGrafter"/>
</dbReference>
<feature type="domain" description="HTH tetR-type" evidence="6">
    <location>
        <begin position="29"/>
        <end position="89"/>
    </location>
</feature>
<keyword evidence="3" id="KW-0804">Transcription</keyword>
<keyword evidence="2 4" id="KW-0238">DNA-binding</keyword>
<evidence type="ECO:0000313" key="7">
    <source>
        <dbReference type="EMBL" id="QJY45858.1"/>
    </source>
</evidence>
<evidence type="ECO:0000256" key="5">
    <source>
        <dbReference type="SAM" id="MobiDB-lite"/>
    </source>
</evidence>
<accession>A0A6M6JD31</accession>
<dbReference type="PANTHER" id="PTHR30055">
    <property type="entry name" value="HTH-TYPE TRANSCRIPTIONAL REGULATOR RUTR"/>
    <property type="match status" value="1"/>
</dbReference>
<dbReference type="AlphaFoldDB" id="A0A6M6JD31"/>
<dbReference type="InterPro" id="IPR009057">
    <property type="entry name" value="Homeodomain-like_sf"/>
</dbReference>
<keyword evidence="8" id="KW-1185">Reference proteome</keyword>
<evidence type="ECO:0000259" key="6">
    <source>
        <dbReference type="PROSITE" id="PS50977"/>
    </source>
</evidence>
<dbReference type="Gene3D" id="1.10.357.10">
    <property type="entry name" value="Tetracycline Repressor, domain 2"/>
    <property type="match status" value="1"/>
</dbReference>
<dbReference type="KEGG" id="pbro:HOP40_08625"/>
<dbReference type="InterPro" id="IPR036271">
    <property type="entry name" value="Tet_transcr_reg_TetR-rel_C_sf"/>
</dbReference>
<dbReference type="SUPFAM" id="SSF46689">
    <property type="entry name" value="Homeodomain-like"/>
    <property type="match status" value="1"/>
</dbReference>
<dbReference type="PANTHER" id="PTHR30055:SF234">
    <property type="entry name" value="HTH-TYPE TRANSCRIPTIONAL REGULATOR BETI"/>
    <property type="match status" value="1"/>
</dbReference>
<dbReference type="PRINTS" id="PR00455">
    <property type="entry name" value="HTHTETR"/>
</dbReference>
<name>A0A6M6JD31_9PSEU</name>
<dbReference type="InterPro" id="IPR050109">
    <property type="entry name" value="HTH-type_TetR-like_transc_reg"/>
</dbReference>
<dbReference type="InterPro" id="IPR001647">
    <property type="entry name" value="HTH_TetR"/>
</dbReference>
<protein>
    <submittedName>
        <fullName evidence="7">TetR/AcrR family transcriptional regulator</fullName>
    </submittedName>
</protein>
<evidence type="ECO:0000256" key="3">
    <source>
        <dbReference type="ARBA" id="ARBA00023163"/>
    </source>
</evidence>
<gene>
    <name evidence="7" type="ORF">HOP40_08625</name>
</gene>
<evidence type="ECO:0000256" key="4">
    <source>
        <dbReference type="PROSITE-ProRule" id="PRU00335"/>
    </source>
</evidence>
<evidence type="ECO:0000313" key="8">
    <source>
        <dbReference type="Proteomes" id="UP000505377"/>
    </source>
</evidence>
<sequence length="211" mass="23346">MQIVSREHREERCDVPVEPPPPLSNPRAARTRQALYDAAARLFVDRGYEDTTMANIAEAAGTSRRTAFNHFPNKGDIPMLWVRQMADSAIDVVEHGGTDDVAEGVRAYFRVISEAVESEPELSRQMMLGWTAALGPARYESQLLADIAPMLRDGQEHGQIDRGADVAVAARALSDVLQGAVFRWVREPDSVLHERVDSAIALVLRAITTRD</sequence>
<keyword evidence="1" id="KW-0805">Transcription regulation</keyword>
<dbReference type="Pfam" id="PF00440">
    <property type="entry name" value="TetR_N"/>
    <property type="match status" value="1"/>
</dbReference>
<reference evidence="7 8" key="1">
    <citation type="submission" date="2020-05" db="EMBL/GenBank/DDBJ databases">
        <authorList>
            <person name="Mo P."/>
        </authorList>
    </citation>
    <scope>NUCLEOTIDE SEQUENCE [LARGE SCALE GENOMIC DNA]</scope>
    <source>
        <strain evidence="7 8">Gen01</strain>
    </source>
</reference>
<dbReference type="Proteomes" id="UP000505377">
    <property type="component" value="Chromosome"/>
</dbReference>
<feature type="DNA-binding region" description="H-T-H motif" evidence="4">
    <location>
        <begin position="52"/>
        <end position="71"/>
    </location>
</feature>
<organism evidence="7 8">
    <name type="scientific">Pseudonocardia broussonetiae</name>
    <dbReference type="NCBI Taxonomy" id="2736640"/>
    <lineage>
        <taxon>Bacteria</taxon>
        <taxon>Bacillati</taxon>
        <taxon>Actinomycetota</taxon>
        <taxon>Actinomycetes</taxon>
        <taxon>Pseudonocardiales</taxon>
        <taxon>Pseudonocardiaceae</taxon>
        <taxon>Pseudonocardia</taxon>
    </lineage>
</organism>
<feature type="compositionally biased region" description="Basic and acidic residues" evidence="5">
    <location>
        <begin position="1"/>
        <end position="15"/>
    </location>
</feature>